<protein>
    <submittedName>
        <fullName evidence="1">Uncharacterized protein</fullName>
    </submittedName>
</protein>
<evidence type="ECO:0000313" key="1">
    <source>
        <dbReference type="EMBL" id="EYB99363.1"/>
    </source>
</evidence>
<comment type="caution">
    <text evidence="1">The sequence shown here is derived from an EMBL/GenBank/DDBJ whole genome shotgun (WGS) entry which is preliminary data.</text>
</comment>
<accession>A0A016T8P7</accession>
<dbReference type="Proteomes" id="UP000024635">
    <property type="component" value="Unassembled WGS sequence"/>
</dbReference>
<sequence length="97" mass="11378">MLSLMALLDRKRTSDLKLLREFDYPANLSKLLHEYELLQVCVQGMWRRKLATLDRSTTRSSPRICGILQNEPNGRVQRTYGTLVLLVHERLSRRIKP</sequence>
<evidence type="ECO:0000313" key="2">
    <source>
        <dbReference type="Proteomes" id="UP000024635"/>
    </source>
</evidence>
<name>A0A016T8P7_9BILA</name>
<gene>
    <name evidence="1" type="primary">Acey_s0123.g1161</name>
    <name evidence="1" type="ORF">Y032_0123g1161</name>
</gene>
<organism evidence="1 2">
    <name type="scientific">Ancylostoma ceylanicum</name>
    <dbReference type="NCBI Taxonomy" id="53326"/>
    <lineage>
        <taxon>Eukaryota</taxon>
        <taxon>Metazoa</taxon>
        <taxon>Ecdysozoa</taxon>
        <taxon>Nematoda</taxon>
        <taxon>Chromadorea</taxon>
        <taxon>Rhabditida</taxon>
        <taxon>Rhabditina</taxon>
        <taxon>Rhabditomorpha</taxon>
        <taxon>Strongyloidea</taxon>
        <taxon>Ancylostomatidae</taxon>
        <taxon>Ancylostomatinae</taxon>
        <taxon>Ancylostoma</taxon>
    </lineage>
</organism>
<dbReference type="AlphaFoldDB" id="A0A016T8P7"/>
<reference evidence="2" key="1">
    <citation type="journal article" date="2015" name="Nat. Genet.">
        <title>The genome and transcriptome of the zoonotic hookworm Ancylostoma ceylanicum identify infection-specific gene families.</title>
        <authorList>
            <person name="Schwarz E.M."/>
            <person name="Hu Y."/>
            <person name="Antoshechkin I."/>
            <person name="Miller M.M."/>
            <person name="Sternberg P.W."/>
            <person name="Aroian R.V."/>
        </authorList>
    </citation>
    <scope>NUCLEOTIDE SEQUENCE</scope>
    <source>
        <strain evidence="2">HY135</strain>
    </source>
</reference>
<proteinExistence type="predicted"/>
<dbReference type="EMBL" id="JARK01001459">
    <property type="protein sequence ID" value="EYB99363.1"/>
    <property type="molecule type" value="Genomic_DNA"/>
</dbReference>
<keyword evidence="2" id="KW-1185">Reference proteome</keyword>